<evidence type="ECO:0000256" key="1">
    <source>
        <dbReference type="SAM" id="SignalP"/>
    </source>
</evidence>
<dbReference type="OrthoDB" id="8563353at2"/>
<protein>
    <recommendedName>
        <fullName evidence="2">DUF4426 domain-containing protein</fullName>
    </recommendedName>
</protein>
<dbReference type="InterPro" id="IPR025218">
    <property type="entry name" value="DUF4426"/>
</dbReference>
<dbReference type="Pfam" id="PF14467">
    <property type="entry name" value="DUF4426"/>
    <property type="match status" value="1"/>
</dbReference>
<reference evidence="3 4" key="1">
    <citation type="submission" date="2018-05" db="EMBL/GenBank/DDBJ databases">
        <title>Salinimonas sp. HMF8227 Genome sequencing and assembly.</title>
        <authorList>
            <person name="Kang H."/>
            <person name="Kang J."/>
            <person name="Cha I."/>
            <person name="Kim H."/>
            <person name="Joh K."/>
        </authorList>
    </citation>
    <scope>NUCLEOTIDE SEQUENCE [LARGE SCALE GENOMIC DNA]</scope>
    <source>
        <strain evidence="3 4">HMF8227</strain>
    </source>
</reference>
<dbReference type="RefSeq" id="WP_109340412.1">
    <property type="nucleotide sequence ID" value="NZ_CP029347.1"/>
</dbReference>
<organism evidence="3 4">
    <name type="scientific">Saliniradius amylolyticus</name>
    <dbReference type="NCBI Taxonomy" id="2183582"/>
    <lineage>
        <taxon>Bacteria</taxon>
        <taxon>Pseudomonadati</taxon>
        <taxon>Pseudomonadota</taxon>
        <taxon>Gammaproteobacteria</taxon>
        <taxon>Alteromonadales</taxon>
        <taxon>Alteromonadaceae</taxon>
        <taxon>Saliniradius</taxon>
    </lineage>
</organism>
<dbReference type="EMBL" id="CP029347">
    <property type="protein sequence ID" value="AWL12878.1"/>
    <property type="molecule type" value="Genomic_DNA"/>
</dbReference>
<evidence type="ECO:0000259" key="2">
    <source>
        <dbReference type="Pfam" id="PF14467"/>
    </source>
</evidence>
<sequence length="141" mass="15974">MRILGLLMAVLLLASPLVNAEQMKQLGPWDVHYMAVNTSFLTPEVARSYDIQRSNYKSLINISVLDSETQEPQSVSVTGHAKNLIGTVKELDFKKVTEGQAIYYLAVLSFRDAEKYTFNIDIQHGNEQQKLTFSQKFTSEE</sequence>
<keyword evidence="1" id="KW-0732">Signal</keyword>
<evidence type="ECO:0000313" key="4">
    <source>
        <dbReference type="Proteomes" id="UP000245728"/>
    </source>
</evidence>
<evidence type="ECO:0000313" key="3">
    <source>
        <dbReference type="EMBL" id="AWL12878.1"/>
    </source>
</evidence>
<accession>A0A2S2E5D9</accession>
<dbReference type="AlphaFoldDB" id="A0A2S2E5D9"/>
<dbReference type="Gene3D" id="2.60.40.3340">
    <property type="entry name" value="Domain of unknown function DUF4426"/>
    <property type="match status" value="1"/>
</dbReference>
<keyword evidence="4" id="KW-1185">Reference proteome</keyword>
<feature type="chain" id="PRO_5015521579" description="DUF4426 domain-containing protein" evidence="1">
    <location>
        <begin position="21"/>
        <end position="141"/>
    </location>
</feature>
<proteinExistence type="predicted"/>
<dbReference type="Proteomes" id="UP000245728">
    <property type="component" value="Chromosome"/>
</dbReference>
<dbReference type="KEGG" id="salh:HMF8227_02426"/>
<feature type="signal peptide" evidence="1">
    <location>
        <begin position="1"/>
        <end position="20"/>
    </location>
</feature>
<gene>
    <name evidence="3" type="ORF">HMF8227_02426</name>
</gene>
<feature type="domain" description="DUF4426" evidence="2">
    <location>
        <begin position="24"/>
        <end position="137"/>
    </location>
</feature>
<name>A0A2S2E5D9_9ALTE</name>